<comment type="similarity">
    <text evidence="1">Belongs to the glycosyltransferase 2 family.</text>
</comment>
<evidence type="ECO:0000256" key="2">
    <source>
        <dbReference type="ARBA" id="ARBA00022676"/>
    </source>
</evidence>
<sequence length="284" mass="33455">MKNFFLVIPTRDRLECLSNLLLDLNAFGTYISQVVIVDQSQVDIESDLDKLPLEFNFTFVKNGREKSVNHSRNQALKHYKDEEWLFFLDDDLRIPSIAFEQITEILKPNIIDVLIPGIHFDGMETAEFKYQTILDTIAKPHNFSKSRFRLQVCSGLNIVKKDVFREAGFFFDENFTIWGDDWDYGMRLLQAGANIYFQPKILVEHLQVSVGGQRDKAKTLNLELEKEKLYFYFLQKHFSKTVVKQQYYIKIFQSVKMFFLHGKISNVLISYKGYKRMLKMKSHD</sequence>
<organism evidence="5 6">
    <name type="scientific">Flavobacterium aquidurense</name>
    <dbReference type="NCBI Taxonomy" id="362413"/>
    <lineage>
        <taxon>Bacteria</taxon>
        <taxon>Pseudomonadati</taxon>
        <taxon>Bacteroidota</taxon>
        <taxon>Flavobacteriia</taxon>
        <taxon>Flavobacteriales</taxon>
        <taxon>Flavobacteriaceae</taxon>
        <taxon>Flavobacterium</taxon>
    </lineage>
</organism>
<evidence type="ECO:0000313" key="5">
    <source>
        <dbReference type="EMBL" id="KQB41570.1"/>
    </source>
</evidence>
<evidence type="ECO:0000256" key="1">
    <source>
        <dbReference type="ARBA" id="ARBA00006739"/>
    </source>
</evidence>
<dbReference type="SUPFAM" id="SSF53448">
    <property type="entry name" value="Nucleotide-diphospho-sugar transferases"/>
    <property type="match status" value="1"/>
</dbReference>
<dbReference type="Proteomes" id="UP000050443">
    <property type="component" value="Unassembled WGS sequence"/>
</dbReference>
<dbReference type="EMBL" id="JRLF01000007">
    <property type="protein sequence ID" value="KQB41570.1"/>
    <property type="molecule type" value="Genomic_DNA"/>
</dbReference>
<gene>
    <name evidence="5" type="ORF">RC62_3915</name>
</gene>
<accession>A0A0Q0SBV7</accession>
<dbReference type="OrthoDB" id="1326385at2"/>
<keyword evidence="3" id="KW-0808">Transferase</keyword>
<dbReference type="STRING" id="362413.RC62_3915"/>
<dbReference type="AlphaFoldDB" id="A0A0Q0SBV7"/>
<dbReference type="Pfam" id="PF00535">
    <property type="entry name" value="Glycos_transf_2"/>
    <property type="match status" value="1"/>
</dbReference>
<feature type="domain" description="Glycosyltransferase 2-like" evidence="4">
    <location>
        <begin position="6"/>
        <end position="148"/>
    </location>
</feature>
<name>A0A0Q0SBV7_9FLAO</name>
<dbReference type="InterPro" id="IPR001173">
    <property type="entry name" value="Glyco_trans_2-like"/>
</dbReference>
<dbReference type="PANTHER" id="PTHR43179:SF12">
    <property type="entry name" value="GALACTOFURANOSYLTRANSFERASE GLFT2"/>
    <property type="match status" value="1"/>
</dbReference>
<dbReference type="PANTHER" id="PTHR43179">
    <property type="entry name" value="RHAMNOSYLTRANSFERASE WBBL"/>
    <property type="match status" value="1"/>
</dbReference>
<dbReference type="Gene3D" id="3.90.550.10">
    <property type="entry name" value="Spore Coat Polysaccharide Biosynthesis Protein SpsA, Chain A"/>
    <property type="match status" value="1"/>
</dbReference>
<comment type="caution">
    <text evidence="5">The sequence shown here is derived from an EMBL/GenBank/DDBJ whole genome shotgun (WGS) entry which is preliminary data.</text>
</comment>
<evidence type="ECO:0000313" key="6">
    <source>
        <dbReference type="Proteomes" id="UP000050443"/>
    </source>
</evidence>
<dbReference type="PATRIC" id="fig|362413.3.peg.3841"/>
<proteinExistence type="inferred from homology"/>
<dbReference type="InterPro" id="IPR029044">
    <property type="entry name" value="Nucleotide-diphossugar_trans"/>
</dbReference>
<dbReference type="RefSeq" id="WP_055093170.1">
    <property type="nucleotide sequence ID" value="NZ_JRLF01000007.1"/>
</dbReference>
<reference evidence="5 6" key="1">
    <citation type="submission" date="2014-09" db="EMBL/GenBank/DDBJ databases">
        <title>Genome sequence of Flavobacterium aquidurense RC62.</title>
        <authorList>
            <person name="Kim J.F."/>
            <person name="Kwak M.-J."/>
        </authorList>
    </citation>
    <scope>NUCLEOTIDE SEQUENCE [LARGE SCALE GENOMIC DNA]</scope>
    <source>
        <strain evidence="5 6">RC62</strain>
    </source>
</reference>
<dbReference type="GO" id="GO:0016757">
    <property type="term" value="F:glycosyltransferase activity"/>
    <property type="evidence" value="ECO:0007669"/>
    <property type="project" value="UniProtKB-KW"/>
</dbReference>
<protein>
    <recommendedName>
        <fullName evidence="4">Glycosyltransferase 2-like domain-containing protein</fullName>
    </recommendedName>
</protein>
<keyword evidence="2" id="KW-0328">Glycosyltransferase</keyword>
<evidence type="ECO:0000259" key="4">
    <source>
        <dbReference type="Pfam" id="PF00535"/>
    </source>
</evidence>
<evidence type="ECO:0000256" key="3">
    <source>
        <dbReference type="ARBA" id="ARBA00022679"/>
    </source>
</evidence>